<evidence type="ECO:0000313" key="5">
    <source>
        <dbReference type="Proteomes" id="UP000782312"/>
    </source>
</evidence>
<dbReference type="SUPFAM" id="SSF51735">
    <property type="entry name" value="NAD(P)-binding Rossmann-fold domains"/>
    <property type="match status" value="1"/>
</dbReference>
<accession>A0A932HWE2</accession>
<protein>
    <submittedName>
        <fullName evidence="4">Gfo/Idh/MocA family oxidoreductase</fullName>
    </submittedName>
</protein>
<dbReference type="GO" id="GO:0016491">
    <property type="term" value="F:oxidoreductase activity"/>
    <property type="evidence" value="ECO:0007669"/>
    <property type="project" value="UniProtKB-KW"/>
</dbReference>
<dbReference type="InterPro" id="IPR000683">
    <property type="entry name" value="Gfo/Idh/MocA-like_OxRdtase_N"/>
</dbReference>
<dbReference type="Gene3D" id="3.40.50.720">
    <property type="entry name" value="NAD(P)-binding Rossmann-like Domain"/>
    <property type="match status" value="1"/>
</dbReference>
<keyword evidence="1" id="KW-0560">Oxidoreductase</keyword>
<evidence type="ECO:0000256" key="1">
    <source>
        <dbReference type="ARBA" id="ARBA00023002"/>
    </source>
</evidence>
<dbReference type="GO" id="GO:0000166">
    <property type="term" value="F:nucleotide binding"/>
    <property type="evidence" value="ECO:0007669"/>
    <property type="project" value="InterPro"/>
</dbReference>
<feature type="domain" description="Gfo/Idh/MocA-like oxidoreductase N-terminal" evidence="2">
    <location>
        <begin position="6"/>
        <end position="125"/>
    </location>
</feature>
<name>A0A932HWE2_UNCTE</name>
<evidence type="ECO:0000259" key="3">
    <source>
        <dbReference type="Pfam" id="PF22725"/>
    </source>
</evidence>
<dbReference type="Gene3D" id="3.30.360.10">
    <property type="entry name" value="Dihydrodipicolinate Reductase, domain 2"/>
    <property type="match status" value="1"/>
</dbReference>
<dbReference type="EMBL" id="JACPUR010000004">
    <property type="protein sequence ID" value="MBI3126472.1"/>
    <property type="molecule type" value="Genomic_DNA"/>
</dbReference>
<dbReference type="PANTHER" id="PTHR43818:SF11">
    <property type="entry name" value="BCDNA.GH03377"/>
    <property type="match status" value="1"/>
</dbReference>
<dbReference type="InterPro" id="IPR055170">
    <property type="entry name" value="GFO_IDH_MocA-like_dom"/>
</dbReference>
<dbReference type="Proteomes" id="UP000782312">
    <property type="component" value="Unassembled WGS sequence"/>
</dbReference>
<comment type="caution">
    <text evidence="4">The sequence shown here is derived from an EMBL/GenBank/DDBJ whole genome shotgun (WGS) entry which is preliminary data.</text>
</comment>
<dbReference type="PANTHER" id="PTHR43818">
    <property type="entry name" value="BCDNA.GH03377"/>
    <property type="match status" value="1"/>
</dbReference>
<gene>
    <name evidence="4" type="ORF">HYZ11_02575</name>
</gene>
<dbReference type="InterPro" id="IPR036291">
    <property type="entry name" value="NAD(P)-bd_dom_sf"/>
</dbReference>
<sequence>MQGKPIGVAVIGSGRIGTLRAHMAARHPSVRYLAVSDKDPARASSLAESVAANFSTGDNLEAISRPEVDAVIVSTPEHGHVEPILQALKLGKPVFVEKPLALTLEDADEIVAAAEAAGVDLRVGYSRRHDRRWMVAKEQIARGRLGRILGATARVYNTRAQMMQILERSPGATPVLDVLTYYVDMACWFLEGNRPAEVVARGNSHLFKGMGYSAQDVTWAIVTFEDGAVVNLGVCYALPAQYPSHGQSARFEVLGTEGVILLDQDNKDNLLFTDVGVPHAYVPGHTASMVFMQTNSSGDWAQGDFWGPIASETRSWLDHLATGRPCSHTTAREGRRTLAVTLAIEEAARTGEAVRLGD</sequence>
<dbReference type="Pfam" id="PF01408">
    <property type="entry name" value="GFO_IDH_MocA"/>
    <property type="match status" value="1"/>
</dbReference>
<reference evidence="4" key="1">
    <citation type="submission" date="2020-07" db="EMBL/GenBank/DDBJ databases">
        <title>Huge and variable diversity of episymbiotic CPR bacteria and DPANN archaea in groundwater ecosystems.</title>
        <authorList>
            <person name="He C.Y."/>
            <person name="Keren R."/>
            <person name="Whittaker M."/>
            <person name="Farag I.F."/>
            <person name="Doudna J."/>
            <person name="Cate J.H.D."/>
            <person name="Banfield J.F."/>
        </authorList>
    </citation>
    <scope>NUCLEOTIDE SEQUENCE</scope>
    <source>
        <strain evidence="4">NC_groundwater_763_Ag_S-0.2um_68_21</strain>
    </source>
</reference>
<dbReference type="AlphaFoldDB" id="A0A932HWE2"/>
<dbReference type="InterPro" id="IPR050463">
    <property type="entry name" value="Gfo/Idh/MocA_oxidrdct_glycsds"/>
</dbReference>
<dbReference type="SUPFAM" id="SSF55347">
    <property type="entry name" value="Glyceraldehyde-3-phosphate dehydrogenase-like, C-terminal domain"/>
    <property type="match status" value="1"/>
</dbReference>
<dbReference type="Pfam" id="PF22725">
    <property type="entry name" value="GFO_IDH_MocA_C3"/>
    <property type="match status" value="1"/>
</dbReference>
<organism evidence="4 5">
    <name type="scientific">Tectimicrobiota bacterium</name>
    <dbReference type="NCBI Taxonomy" id="2528274"/>
    <lineage>
        <taxon>Bacteria</taxon>
        <taxon>Pseudomonadati</taxon>
        <taxon>Nitrospinota/Tectimicrobiota group</taxon>
        <taxon>Candidatus Tectimicrobiota</taxon>
    </lineage>
</organism>
<proteinExistence type="predicted"/>
<feature type="domain" description="GFO/IDH/MocA-like oxidoreductase" evidence="3">
    <location>
        <begin position="135"/>
        <end position="260"/>
    </location>
</feature>
<evidence type="ECO:0000313" key="4">
    <source>
        <dbReference type="EMBL" id="MBI3126472.1"/>
    </source>
</evidence>
<evidence type="ECO:0000259" key="2">
    <source>
        <dbReference type="Pfam" id="PF01408"/>
    </source>
</evidence>